<dbReference type="Proteomes" id="UP000649617">
    <property type="component" value="Unassembled WGS sequence"/>
</dbReference>
<reference evidence="2" key="1">
    <citation type="submission" date="2021-02" db="EMBL/GenBank/DDBJ databases">
        <authorList>
            <person name="Dougan E. K."/>
            <person name="Rhodes N."/>
            <person name="Thang M."/>
            <person name="Chan C."/>
        </authorList>
    </citation>
    <scope>NUCLEOTIDE SEQUENCE</scope>
</reference>
<comment type="caution">
    <text evidence="2">The sequence shown here is derived from an EMBL/GenBank/DDBJ whole genome shotgun (WGS) entry which is preliminary data.</text>
</comment>
<name>A0A812NVX4_SYMPI</name>
<keyword evidence="1" id="KW-0175">Coiled coil</keyword>
<evidence type="ECO:0000256" key="1">
    <source>
        <dbReference type="SAM" id="Coils"/>
    </source>
</evidence>
<protein>
    <submittedName>
        <fullName evidence="2">Uncharacterized protein</fullName>
    </submittedName>
</protein>
<evidence type="ECO:0000313" key="3">
    <source>
        <dbReference type="Proteomes" id="UP000649617"/>
    </source>
</evidence>
<evidence type="ECO:0000313" key="2">
    <source>
        <dbReference type="EMBL" id="CAE7325179.1"/>
    </source>
</evidence>
<proteinExistence type="predicted"/>
<sequence>MELANANGGNGCRVGLHVRQQVDPKKLELSIARTAFGISPLRLLDAQGLDTGLAALERNLQRALSEAQQLDSVARHVPSKSMLFERRGLLSREIRELELELRTYHLEKIRRRELGMATVGVQLQNERLRMSHGVRLPRLNAQMTAETGPQVTKEVPQFIQRKLPVLSPSRMQHFMSMEVDHGESVH</sequence>
<gene>
    <name evidence="2" type="ORF">SPIL2461_LOCUS7517</name>
</gene>
<feature type="coiled-coil region" evidence="1">
    <location>
        <begin position="46"/>
        <end position="73"/>
    </location>
</feature>
<dbReference type="OrthoDB" id="412702at2759"/>
<organism evidence="2 3">
    <name type="scientific">Symbiodinium pilosum</name>
    <name type="common">Dinoflagellate</name>
    <dbReference type="NCBI Taxonomy" id="2952"/>
    <lineage>
        <taxon>Eukaryota</taxon>
        <taxon>Sar</taxon>
        <taxon>Alveolata</taxon>
        <taxon>Dinophyceae</taxon>
        <taxon>Suessiales</taxon>
        <taxon>Symbiodiniaceae</taxon>
        <taxon>Symbiodinium</taxon>
    </lineage>
</organism>
<dbReference type="EMBL" id="CAJNIZ010011825">
    <property type="protein sequence ID" value="CAE7325179.1"/>
    <property type="molecule type" value="Genomic_DNA"/>
</dbReference>
<accession>A0A812NVX4</accession>
<dbReference type="AlphaFoldDB" id="A0A812NVX4"/>
<keyword evidence="3" id="KW-1185">Reference proteome</keyword>